<organism evidence="1">
    <name type="scientific">Brassica napus</name>
    <name type="common">Rape</name>
    <dbReference type="NCBI Taxonomy" id="3708"/>
    <lineage>
        <taxon>Eukaryota</taxon>
        <taxon>Viridiplantae</taxon>
        <taxon>Streptophyta</taxon>
        <taxon>Embryophyta</taxon>
        <taxon>Tracheophyta</taxon>
        <taxon>Spermatophyta</taxon>
        <taxon>Magnoliopsida</taxon>
        <taxon>eudicotyledons</taxon>
        <taxon>Gunneridae</taxon>
        <taxon>Pentapetalae</taxon>
        <taxon>rosids</taxon>
        <taxon>malvids</taxon>
        <taxon>Brassicales</taxon>
        <taxon>Brassicaceae</taxon>
        <taxon>Brassiceae</taxon>
        <taxon>Brassica</taxon>
    </lineage>
</organism>
<protein>
    <submittedName>
        <fullName evidence="1">(rape) hypothetical protein</fullName>
    </submittedName>
</protein>
<dbReference type="Proteomes" id="UP001295469">
    <property type="component" value="Chromosome A09"/>
</dbReference>
<gene>
    <name evidence="1" type="ORF">DARMORV10_A09P65090.1</name>
</gene>
<sequence>MLPPAVVLIPSSRTPSYAILGNPNGGRADGMDISFLMIRFRNHQHHLPDVHLIPDIIDELTAIKSIVSDPRGDKNRVMATITLARSVFLYPRFPHSFDN</sequence>
<reference evidence="1" key="1">
    <citation type="submission" date="2021-01" db="EMBL/GenBank/DDBJ databases">
        <authorList>
            <consortium name="Genoscope - CEA"/>
            <person name="William W."/>
        </authorList>
    </citation>
    <scope>NUCLEOTIDE SEQUENCE</scope>
</reference>
<evidence type="ECO:0000313" key="1">
    <source>
        <dbReference type="EMBL" id="CAF2051499.1"/>
    </source>
</evidence>
<name>A0A816PT15_BRANA</name>
<dbReference type="AlphaFoldDB" id="A0A816PT15"/>
<proteinExistence type="predicted"/>
<dbReference type="EMBL" id="HG994363">
    <property type="protein sequence ID" value="CAF2051499.1"/>
    <property type="molecule type" value="Genomic_DNA"/>
</dbReference>
<accession>A0A816PT15</accession>